<evidence type="ECO:0000256" key="1">
    <source>
        <dbReference type="ARBA" id="ARBA00005417"/>
    </source>
</evidence>
<dbReference type="SUPFAM" id="SSF52540">
    <property type="entry name" value="P-loop containing nucleoside triphosphate hydrolases"/>
    <property type="match status" value="1"/>
</dbReference>
<dbReference type="GO" id="GO:0016887">
    <property type="term" value="F:ATP hydrolysis activity"/>
    <property type="evidence" value="ECO:0007669"/>
    <property type="project" value="InterPro"/>
</dbReference>
<dbReference type="InterPro" id="IPR003439">
    <property type="entry name" value="ABC_transporter-like_ATP-bd"/>
</dbReference>
<protein>
    <submittedName>
        <fullName evidence="7">Oligopeptide transport ATP-binding protein OppF</fullName>
    </submittedName>
</protein>
<comment type="similarity">
    <text evidence="1">Belongs to the ABC transporter superfamily.</text>
</comment>
<feature type="domain" description="ABC transporter" evidence="6">
    <location>
        <begin position="10"/>
        <end position="554"/>
    </location>
</feature>
<dbReference type="InterPro" id="IPR027417">
    <property type="entry name" value="P-loop_NTPase"/>
</dbReference>
<dbReference type="SMART" id="SM00382">
    <property type="entry name" value="AAA"/>
    <property type="match status" value="1"/>
</dbReference>
<keyword evidence="4 7" id="KW-0067">ATP-binding</keyword>
<dbReference type="InterPro" id="IPR003593">
    <property type="entry name" value="AAA+_ATPase"/>
</dbReference>
<dbReference type="PANTHER" id="PTHR43776:SF7">
    <property type="entry name" value="D,D-DIPEPTIDE TRANSPORT ATP-BINDING PROTEIN DDPF-RELATED"/>
    <property type="match status" value="1"/>
</dbReference>
<organism evidence="7">
    <name type="scientific">Mycoplasma feriruminatoris</name>
    <dbReference type="NCBI Taxonomy" id="1179777"/>
    <lineage>
        <taxon>Bacteria</taxon>
        <taxon>Bacillati</taxon>
        <taxon>Mycoplasmatota</taxon>
        <taxon>Mollicutes</taxon>
        <taxon>Mycoplasmataceae</taxon>
        <taxon>Mycoplasma</taxon>
    </lineage>
</organism>
<dbReference type="EMBL" id="LR739236">
    <property type="protein sequence ID" value="VZS00635.1"/>
    <property type="molecule type" value="Genomic_DNA"/>
</dbReference>
<dbReference type="Gene3D" id="3.40.50.300">
    <property type="entry name" value="P-loop containing nucleotide triphosphate hydrolases"/>
    <property type="match status" value="2"/>
</dbReference>
<dbReference type="Pfam" id="PF00005">
    <property type="entry name" value="ABC_tran"/>
    <property type="match status" value="2"/>
</dbReference>
<keyword evidence="3" id="KW-0547">Nucleotide-binding</keyword>
<keyword evidence="5" id="KW-0175">Coiled coil</keyword>
<evidence type="ECO:0000256" key="2">
    <source>
        <dbReference type="ARBA" id="ARBA00022448"/>
    </source>
</evidence>
<dbReference type="RefSeq" id="WP_278287777.1">
    <property type="nucleotide sequence ID" value="NZ_CP104009.1"/>
</dbReference>
<dbReference type="CDD" id="cd03257">
    <property type="entry name" value="ABC_NikE_OppD_transporters"/>
    <property type="match status" value="1"/>
</dbReference>
<gene>
    <name evidence="7" type="primary">oppF_1</name>
    <name evidence="7" type="ORF">MF5583_00703</name>
</gene>
<accession>A0A654IQ44</accession>
<dbReference type="GeneID" id="90597585"/>
<evidence type="ECO:0000256" key="3">
    <source>
        <dbReference type="ARBA" id="ARBA00022741"/>
    </source>
</evidence>
<keyword evidence="2" id="KW-0813">Transport</keyword>
<dbReference type="PANTHER" id="PTHR43776">
    <property type="entry name" value="TRANSPORT ATP-BINDING PROTEIN"/>
    <property type="match status" value="1"/>
</dbReference>
<reference evidence="7" key="1">
    <citation type="submission" date="2019-11" db="EMBL/GenBank/DDBJ databases">
        <authorList>
            <person name="Falquet L."/>
            <person name="Falquet L."/>
        </authorList>
    </citation>
    <scope>NUCLEOTIDE SEQUENCE</scope>
    <source>
        <strain evidence="7">14/OD_0535</strain>
    </source>
</reference>
<dbReference type="InterPro" id="IPR050319">
    <property type="entry name" value="ABC_transp_ATP-bind"/>
</dbReference>
<dbReference type="Pfam" id="PF08352">
    <property type="entry name" value="oligo_HPY"/>
    <property type="match status" value="1"/>
</dbReference>
<proteinExistence type="inferred from homology"/>
<dbReference type="InterPro" id="IPR017871">
    <property type="entry name" value="ABC_transporter-like_CS"/>
</dbReference>
<evidence type="ECO:0000256" key="4">
    <source>
        <dbReference type="ARBA" id="ARBA00022840"/>
    </source>
</evidence>
<feature type="coiled-coil region" evidence="5">
    <location>
        <begin position="598"/>
        <end position="625"/>
    </location>
</feature>
<evidence type="ECO:0000259" key="6">
    <source>
        <dbReference type="PROSITE" id="PS50893"/>
    </source>
</evidence>
<dbReference type="InterPro" id="IPR013563">
    <property type="entry name" value="Oligopep_ABC_C"/>
</dbReference>
<evidence type="ECO:0000313" key="7">
    <source>
        <dbReference type="EMBL" id="VZS00635.1"/>
    </source>
</evidence>
<sequence length="627" mass="72528">MKENKKEAILKVRDLLIEFGNGRNKLKAVKGVTFDVYKGETFGLVGESGSGKTTIGRAIIGIQPVSDGAIYFENKLLRGKSPDVYKINQKIARHLYIMQQNQLTTSLSLNDYSNEFKRVYYKYVQSKFFDFKTQELKDYEDGKSRKIKEGVNLNTTKLVSVKKNANLSIIIQAITDNLKRLLKIIRLQEKASRITKNISKHTGVKLELQEAINKYQDFVHSSILKTKDLENTIYTTLQEMLAIRNAVNEGKYTSVTKFFDDMGAKLKLVIKSQKLISPQLEEASYDQLMNLALTCPKSKNSYYLKKLQQRIEYLTLNNKTELAEEYKSVINTVENSDFYHNLKTAEIFKSPSKKELRESKKDMQMIFQDPSSSLNERMAVEEIIKEGLDNFPELYTNEQVRVAYQQWFNTKNPENKITDISEIDKKDIKRFLINQLLETVGLLPEHLSRYPHEFSGGQRQRIGIARALIMKPKFVVADEPISALDVSIRAQIMNLLAKFQKQFDLTYIFIAHDLSVVRFATDRIAVIYRGDIVELAESDELFELPLHPYTRSLLSAIPLPDPVQESKKVHFVYNPEVEHHDYLVDFPKWVEVSKGHFVYANEREVKAYKKQIKAYKDELKLKSKTKM</sequence>
<dbReference type="GO" id="GO:0005524">
    <property type="term" value="F:ATP binding"/>
    <property type="evidence" value="ECO:0007669"/>
    <property type="project" value="UniProtKB-KW"/>
</dbReference>
<dbReference type="GO" id="GO:0055085">
    <property type="term" value="P:transmembrane transport"/>
    <property type="evidence" value="ECO:0007669"/>
    <property type="project" value="UniProtKB-ARBA"/>
</dbReference>
<dbReference type="PROSITE" id="PS50893">
    <property type="entry name" value="ABC_TRANSPORTER_2"/>
    <property type="match status" value="1"/>
</dbReference>
<dbReference type="AlphaFoldDB" id="A0A654IQ44"/>
<evidence type="ECO:0000256" key="5">
    <source>
        <dbReference type="SAM" id="Coils"/>
    </source>
</evidence>
<dbReference type="GO" id="GO:0015833">
    <property type="term" value="P:peptide transport"/>
    <property type="evidence" value="ECO:0007669"/>
    <property type="project" value="InterPro"/>
</dbReference>
<dbReference type="PROSITE" id="PS00211">
    <property type="entry name" value="ABC_TRANSPORTER_1"/>
    <property type="match status" value="1"/>
</dbReference>
<name>A0A654IQ44_9MOLU</name>